<evidence type="ECO:0000256" key="1">
    <source>
        <dbReference type="ARBA" id="ARBA00004651"/>
    </source>
</evidence>
<dbReference type="GO" id="GO:0045454">
    <property type="term" value="P:cell redox homeostasis"/>
    <property type="evidence" value="ECO:0007669"/>
    <property type="project" value="InterPro"/>
</dbReference>
<organism evidence="12 13">
    <name type="scientific">Syntrophomonas zehnderi OL-4</name>
    <dbReference type="NCBI Taxonomy" id="690567"/>
    <lineage>
        <taxon>Bacteria</taxon>
        <taxon>Bacillati</taxon>
        <taxon>Bacillota</taxon>
        <taxon>Clostridia</taxon>
        <taxon>Eubacteriales</taxon>
        <taxon>Syntrophomonadaceae</taxon>
        <taxon>Syntrophomonas</taxon>
    </lineage>
</organism>
<dbReference type="InterPro" id="IPR027417">
    <property type="entry name" value="P-loop_NTPase"/>
</dbReference>
<comment type="subcellular location">
    <subcellularLocation>
        <location evidence="1">Cell membrane</location>
        <topology evidence="1">Multi-pass membrane protein</topology>
    </subcellularLocation>
</comment>
<evidence type="ECO:0000256" key="3">
    <source>
        <dbReference type="ARBA" id="ARBA00022475"/>
    </source>
</evidence>
<keyword evidence="7 9" id="KW-1133">Transmembrane helix</keyword>
<dbReference type="PROSITE" id="PS00211">
    <property type="entry name" value="ABC_TRANSPORTER_1"/>
    <property type="match status" value="1"/>
</dbReference>
<dbReference type="SUPFAM" id="SSF90123">
    <property type="entry name" value="ABC transporter transmembrane region"/>
    <property type="match status" value="1"/>
</dbReference>
<dbReference type="GO" id="GO:0034775">
    <property type="term" value="P:glutathione transmembrane transport"/>
    <property type="evidence" value="ECO:0007669"/>
    <property type="project" value="InterPro"/>
</dbReference>
<keyword evidence="5" id="KW-0547">Nucleotide-binding</keyword>
<dbReference type="InterPro" id="IPR039421">
    <property type="entry name" value="Type_1_exporter"/>
</dbReference>
<dbReference type="Proteomes" id="UP000045545">
    <property type="component" value="Unassembled WGS sequence"/>
</dbReference>
<keyword evidence="2" id="KW-0813">Transport</keyword>
<dbReference type="PANTHER" id="PTHR43394:SF1">
    <property type="entry name" value="ATP-BINDING CASSETTE SUB-FAMILY B MEMBER 10, MITOCHONDRIAL"/>
    <property type="match status" value="1"/>
</dbReference>
<feature type="domain" description="ABC transporter" evidence="10">
    <location>
        <begin position="336"/>
        <end position="571"/>
    </location>
</feature>
<dbReference type="GO" id="GO:0015421">
    <property type="term" value="F:ABC-type oligopeptide transporter activity"/>
    <property type="evidence" value="ECO:0007669"/>
    <property type="project" value="TreeGrafter"/>
</dbReference>
<keyword evidence="8 9" id="KW-0472">Membrane</keyword>
<evidence type="ECO:0000313" key="13">
    <source>
        <dbReference type="Proteomes" id="UP000045545"/>
    </source>
</evidence>
<feature type="domain" description="ABC transmembrane type-1" evidence="11">
    <location>
        <begin position="19"/>
        <end position="301"/>
    </location>
</feature>
<reference evidence="12 13" key="1">
    <citation type="submission" date="2015-03" db="EMBL/GenBank/DDBJ databases">
        <authorList>
            <person name="Murphy D."/>
        </authorList>
    </citation>
    <scope>NUCLEOTIDE SEQUENCE [LARGE SCALE GENOMIC DNA]</scope>
    <source>
        <strain evidence="12 13">OL-4</strain>
    </source>
</reference>
<evidence type="ECO:0000256" key="5">
    <source>
        <dbReference type="ARBA" id="ARBA00022741"/>
    </source>
</evidence>
<dbReference type="PANTHER" id="PTHR43394">
    <property type="entry name" value="ATP-DEPENDENT PERMEASE MDL1, MITOCHONDRIAL"/>
    <property type="match status" value="1"/>
</dbReference>
<dbReference type="SUPFAM" id="SSF52540">
    <property type="entry name" value="P-loop containing nucleoside triphosphate hydrolases"/>
    <property type="match status" value="1"/>
</dbReference>
<feature type="transmembrane region" description="Helical" evidence="9">
    <location>
        <begin position="158"/>
        <end position="177"/>
    </location>
</feature>
<feature type="transmembrane region" description="Helical" evidence="9">
    <location>
        <begin position="129"/>
        <end position="152"/>
    </location>
</feature>
<keyword evidence="13" id="KW-1185">Reference proteome</keyword>
<dbReference type="InterPro" id="IPR011527">
    <property type="entry name" value="ABC1_TM_dom"/>
</dbReference>
<evidence type="ECO:0000313" key="12">
    <source>
        <dbReference type="EMBL" id="CFX01271.1"/>
    </source>
</evidence>
<dbReference type="Gene3D" id="3.40.50.300">
    <property type="entry name" value="P-loop containing nucleotide triphosphate hydrolases"/>
    <property type="match status" value="1"/>
</dbReference>
<keyword evidence="3" id="KW-1003">Cell membrane</keyword>
<dbReference type="RefSeq" id="WP_046494812.1">
    <property type="nucleotide sequence ID" value="NZ_CGIH01000004.1"/>
</dbReference>
<dbReference type="EMBL" id="CGIH01000004">
    <property type="protein sequence ID" value="CFX01271.1"/>
    <property type="molecule type" value="Genomic_DNA"/>
</dbReference>
<evidence type="ECO:0000256" key="2">
    <source>
        <dbReference type="ARBA" id="ARBA00022448"/>
    </source>
</evidence>
<keyword evidence="4 9" id="KW-0812">Transmembrane</keyword>
<dbReference type="Pfam" id="PF00005">
    <property type="entry name" value="ABC_tran"/>
    <property type="match status" value="1"/>
</dbReference>
<dbReference type="Pfam" id="PF00664">
    <property type="entry name" value="ABC_membrane"/>
    <property type="match status" value="1"/>
</dbReference>
<dbReference type="FunFam" id="3.40.50.300:FF:000221">
    <property type="entry name" value="Multidrug ABC transporter ATP-binding protein"/>
    <property type="match status" value="1"/>
</dbReference>
<evidence type="ECO:0000256" key="4">
    <source>
        <dbReference type="ARBA" id="ARBA00022692"/>
    </source>
</evidence>
<feature type="transmembrane region" description="Helical" evidence="9">
    <location>
        <begin position="12"/>
        <end position="43"/>
    </location>
</feature>
<keyword evidence="6" id="KW-0067">ATP-binding</keyword>
<dbReference type="InterPro" id="IPR014223">
    <property type="entry name" value="ABC_CydC/D"/>
</dbReference>
<dbReference type="AlphaFoldDB" id="A0A0E4C7J8"/>
<dbReference type="GO" id="GO:0005886">
    <property type="term" value="C:plasma membrane"/>
    <property type="evidence" value="ECO:0007669"/>
    <property type="project" value="UniProtKB-SubCell"/>
</dbReference>
<name>A0A0E4C7J8_9FIRM</name>
<dbReference type="Gene3D" id="1.20.1560.10">
    <property type="entry name" value="ABC transporter type 1, transmembrane domain"/>
    <property type="match status" value="1"/>
</dbReference>
<protein>
    <submittedName>
        <fullName evidence="12">ABC transporter type 1, transmembrane domain</fullName>
    </submittedName>
</protein>
<evidence type="ECO:0000256" key="6">
    <source>
        <dbReference type="ARBA" id="ARBA00022840"/>
    </source>
</evidence>
<dbReference type="InterPro" id="IPR003439">
    <property type="entry name" value="ABC_transporter-like_ATP-bd"/>
</dbReference>
<proteinExistence type="predicted"/>
<dbReference type="PROSITE" id="PS50929">
    <property type="entry name" value="ABC_TM1F"/>
    <property type="match status" value="1"/>
</dbReference>
<evidence type="ECO:0000259" key="10">
    <source>
        <dbReference type="PROSITE" id="PS50893"/>
    </source>
</evidence>
<dbReference type="InterPro" id="IPR017871">
    <property type="entry name" value="ABC_transporter-like_CS"/>
</dbReference>
<gene>
    <name evidence="12" type="ORF">204</name>
</gene>
<accession>A0A0E4C7J8</accession>
<dbReference type="NCBIfam" id="TIGR02868">
    <property type="entry name" value="CydC"/>
    <property type="match status" value="1"/>
</dbReference>
<dbReference type="PROSITE" id="PS50893">
    <property type="entry name" value="ABC_TRANSPORTER_2"/>
    <property type="match status" value="1"/>
</dbReference>
<feature type="transmembrane region" description="Helical" evidence="9">
    <location>
        <begin position="55"/>
        <end position="72"/>
    </location>
</feature>
<dbReference type="InterPro" id="IPR003593">
    <property type="entry name" value="AAA+_ATPase"/>
</dbReference>
<evidence type="ECO:0000256" key="9">
    <source>
        <dbReference type="SAM" id="Phobius"/>
    </source>
</evidence>
<evidence type="ECO:0000256" key="7">
    <source>
        <dbReference type="ARBA" id="ARBA00022989"/>
    </source>
</evidence>
<dbReference type="SMART" id="SM00382">
    <property type="entry name" value="AAA"/>
    <property type="match status" value="1"/>
</dbReference>
<dbReference type="GO" id="GO:0005524">
    <property type="term" value="F:ATP binding"/>
    <property type="evidence" value="ECO:0007669"/>
    <property type="project" value="UniProtKB-KW"/>
</dbReference>
<dbReference type="GO" id="GO:0016887">
    <property type="term" value="F:ATP hydrolysis activity"/>
    <property type="evidence" value="ECO:0007669"/>
    <property type="project" value="InterPro"/>
</dbReference>
<dbReference type="STRING" id="690567.204"/>
<dbReference type="InterPro" id="IPR036640">
    <property type="entry name" value="ABC1_TM_sf"/>
</dbReference>
<evidence type="ECO:0000256" key="8">
    <source>
        <dbReference type="ARBA" id="ARBA00023136"/>
    </source>
</evidence>
<evidence type="ECO:0000259" key="11">
    <source>
        <dbReference type="PROSITE" id="PS50929"/>
    </source>
</evidence>
<sequence>MKTTFRLAKLRVPYWKLIVLGVLLAFLTISSNMGLLIASAFLLSWSALKPSVMDLMKLIATVRFFGLSRAVFRYGERYTTHQAALAILGNIRNWVYLALASLSPGQLQNYHSGQLLSRLVTDVEKLQEIYLRVLLPPLIALLVFIATFVFLLQFHWSLAIFFACLYFLAALGIPLLVKRLTKSKTDLTRSRELLNTYLTDSIKGLTEITAFRRASDTIEIAAGQDNSLTRWQNQLASRNALTGTLTQLISHLAMYTTLLLAVYLVSKGELKGIWIAPLALGVLASFEAVQNLAHIIPNLEDSISAGKRVLELVDTPPAVIRPHLEETWLPLPNYNLAVNNLSFTYPDSNQPALEGINLYLHHGNKIGIVGASGSGKSTLAHLLLGFWRYEEGSIMIGGRELNSFPEEILWSTLGIVSRQTYLFNATIKENILLAKPDATEEELLKAVAKAQLIPHLEKLPKGLDTKIGEDGWKLSGGQRQLVALARIFLSNPPILILDEATEGLDPITEQEVLIAVKELMEHRSAIFVTHRLLGLEEMDEIIVLAQGKIAEKGRHQDLINKPSLYRKMYQATN</sequence>
<feature type="transmembrane region" description="Helical" evidence="9">
    <location>
        <begin position="248"/>
        <end position="266"/>
    </location>
</feature>
<dbReference type="OrthoDB" id="9771903at2"/>